<evidence type="ECO:0000259" key="3">
    <source>
        <dbReference type="Pfam" id="PF08044"/>
    </source>
</evidence>
<organism evidence="4 5">
    <name type="scientific">Kutzneria viridogrisea</name>
    <dbReference type="NCBI Taxonomy" id="47990"/>
    <lineage>
        <taxon>Bacteria</taxon>
        <taxon>Bacillati</taxon>
        <taxon>Actinomycetota</taxon>
        <taxon>Actinomycetes</taxon>
        <taxon>Pseudonocardiales</taxon>
        <taxon>Pseudonocardiaceae</taxon>
        <taxon>Kutzneria</taxon>
    </lineage>
</organism>
<dbReference type="Proteomes" id="UP000517916">
    <property type="component" value="Unassembled WGS sequence"/>
</dbReference>
<dbReference type="Pfam" id="PF08044">
    <property type="entry name" value="DUF1707"/>
    <property type="match status" value="1"/>
</dbReference>
<name>A0ABR6BI69_9PSEU</name>
<dbReference type="EMBL" id="JACJID010000002">
    <property type="protein sequence ID" value="MBA8926581.1"/>
    <property type="molecule type" value="Genomic_DNA"/>
</dbReference>
<comment type="caution">
    <text evidence="4">The sequence shown here is derived from an EMBL/GenBank/DDBJ whole genome shotgun (WGS) entry which is preliminary data.</text>
</comment>
<reference evidence="4 5" key="1">
    <citation type="submission" date="2020-08" db="EMBL/GenBank/DDBJ databases">
        <title>Genomic Encyclopedia of Archaeal and Bacterial Type Strains, Phase II (KMG-II): from individual species to whole genera.</title>
        <authorList>
            <person name="Goeker M."/>
        </authorList>
    </citation>
    <scope>NUCLEOTIDE SEQUENCE [LARGE SCALE GENOMIC DNA]</scope>
    <source>
        <strain evidence="4 5">DSM 43850</strain>
    </source>
</reference>
<feature type="domain" description="DUF1707" evidence="3">
    <location>
        <begin position="9"/>
        <end position="61"/>
    </location>
</feature>
<gene>
    <name evidence="4" type="ORF">BC739_003780</name>
</gene>
<sequence length="199" mass="22697">MSESESLELRIGDAEREDALKALGEHMSAGRLDIDEYGDRSARVATARTQNELLALFTDLPAPKPSFSAASAAPAAPAPAPVQAPQPTSGDERKAIQRVAAALLPLAWIGFGLLSWHLGIWLLMLIPLALSSVAGALWGKHWEHDQRHQTHRMPHSEQRAMHREFHQERREQHREMREQHRELRDRLRDRRRELRRGDR</sequence>
<feature type="transmembrane region" description="Helical" evidence="2">
    <location>
        <begin position="95"/>
        <end position="114"/>
    </location>
</feature>
<keyword evidence="2" id="KW-1133">Transmembrane helix</keyword>
<keyword evidence="2" id="KW-0812">Transmembrane</keyword>
<dbReference type="RefSeq" id="WP_025361142.1">
    <property type="nucleotide sequence ID" value="NZ_BAAABQ010000009.1"/>
</dbReference>
<accession>A0ABR6BI69</accession>
<keyword evidence="2" id="KW-0472">Membrane</keyword>
<evidence type="ECO:0000313" key="4">
    <source>
        <dbReference type="EMBL" id="MBA8926581.1"/>
    </source>
</evidence>
<proteinExistence type="predicted"/>
<evidence type="ECO:0000256" key="1">
    <source>
        <dbReference type="SAM" id="MobiDB-lite"/>
    </source>
</evidence>
<feature type="region of interest" description="Disordered" evidence="1">
    <location>
        <begin position="67"/>
        <end position="93"/>
    </location>
</feature>
<protein>
    <recommendedName>
        <fullName evidence="3">DUF1707 domain-containing protein</fullName>
    </recommendedName>
</protein>
<dbReference type="InterPro" id="IPR012551">
    <property type="entry name" value="DUF1707_SHOCT-like"/>
</dbReference>
<keyword evidence="5" id="KW-1185">Reference proteome</keyword>
<evidence type="ECO:0000256" key="2">
    <source>
        <dbReference type="SAM" id="Phobius"/>
    </source>
</evidence>
<feature type="transmembrane region" description="Helical" evidence="2">
    <location>
        <begin position="120"/>
        <end position="139"/>
    </location>
</feature>
<evidence type="ECO:0000313" key="5">
    <source>
        <dbReference type="Proteomes" id="UP000517916"/>
    </source>
</evidence>
<feature type="region of interest" description="Disordered" evidence="1">
    <location>
        <begin position="148"/>
        <end position="182"/>
    </location>
</feature>